<sequence>MAIEQSPYPSESIIDNVAAEGAPFYTPAQQPPSGTATGFEAFKFAFVDATKRAVNAGFDVVETHAAHGYLIHQFLSPISNQRKDKYGGSWENRVRLVLEITDLVRAVIPKSMPLFVRISGTDWFDNMKDEFPESCTVADPYKLAPILAEQGVDFPHVSSGGVRPGQSTSIKSGPGYQVPFALEMLKAVKGKMIVSAVGGISTATLAEQALQRGVDMVMCGRWFQKNPDLVCAYADELGVQVKMDNQIGWGFGGRGGKQVTVSHEPQR</sequence>
<keyword evidence="5 7" id="KW-0560">Oxidoreductase</keyword>
<keyword evidence="3" id="KW-0288">FMN</keyword>
<dbReference type="GO" id="GO:0016629">
    <property type="term" value="F:12-oxophytodienoate reductase activity"/>
    <property type="evidence" value="ECO:0007669"/>
    <property type="project" value="UniProtKB-EC"/>
</dbReference>
<comment type="cofactor">
    <cofactor evidence="1">
        <name>FMN</name>
        <dbReference type="ChEBI" id="CHEBI:58210"/>
    </cofactor>
</comment>
<protein>
    <submittedName>
        <fullName evidence="7">NADH-dependent flavin oxidoreductase</fullName>
        <ecNumber evidence="7">1.3.1.42</ecNumber>
    </submittedName>
</protein>
<dbReference type="EMBL" id="JAPEUR010000105">
    <property type="protein sequence ID" value="KAJ4320698.1"/>
    <property type="molecule type" value="Genomic_DNA"/>
</dbReference>
<dbReference type="SUPFAM" id="SSF51395">
    <property type="entry name" value="FMN-linked oxidoreductases"/>
    <property type="match status" value="1"/>
</dbReference>
<dbReference type="GO" id="GO:0003959">
    <property type="term" value="F:NADPH dehydrogenase activity"/>
    <property type="evidence" value="ECO:0007669"/>
    <property type="project" value="InterPro"/>
</dbReference>
<gene>
    <name evidence="7" type="primary">OYE32_3</name>
    <name evidence="7" type="ORF">N0V84_005762</name>
</gene>
<dbReference type="PANTHER" id="PTHR43303">
    <property type="entry name" value="NADPH DEHYDROGENASE C23G7.10C-RELATED"/>
    <property type="match status" value="1"/>
</dbReference>
<keyword evidence="4" id="KW-0521">NADP</keyword>
<dbReference type="PANTHER" id="PTHR43303:SF4">
    <property type="entry name" value="NADPH DEHYDROGENASE C23G7.10C-RELATED"/>
    <property type="match status" value="1"/>
</dbReference>
<evidence type="ECO:0000256" key="2">
    <source>
        <dbReference type="ARBA" id="ARBA00022630"/>
    </source>
</evidence>
<dbReference type="GO" id="GO:0050661">
    <property type="term" value="F:NADP binding"/>
    <property type="evidence" value="ECO:0007669"/>
    <property type="project" value="InterPro"/>
</dbReference>
<reference evidence="7" key="1">
    <citation type="submission" date="2022-10" db="EMBL/GenBank/DDBJ databases">
        <title>Tapping the CABI collections for fungal endophytes: first genome assemblies for Collariella, Neodidymelliopsis, Ascochyta clinopodiicola, Didymella pomorum, Didymosphaeria variabile, Neocosmospora piperis and Neocucurbitaria cava.</title>
        <authorList>
            <person name="Hill R."/>
        </authorList>
    </citation>
    <scope>NUCLEOTIDE SEQUENCE</scope>
    <source>
        <strain evidence="7">IMI 366586</strain>
    </source>
</reference>
<dbReference type="EC" id="1.3.1.42" evidence="7"/>
<dbReference type="OrthoDB" id="72788at2759"/>
<dbReference type="Proteomes" id="UP001140502">
    <property type="component" value="Unassembled WGS sequence"/>
</dbReference>
<dbReference type="InterPro" id="IPR013785">
    <property type="entry name" value="Aldolase_TIM"/>
</dbReference>
<comment type="caution">
    <text evidence="7">The sequence shown here is derived from an EMBL/GenBank/DDBJ whole genome shotgun (WGS) entry which is preliminary data.</text>
</comment>
<dbReference type="Pfam" id="PF00724">
    <property type="entry name" value="Oxidored_FMN"/>
    <property type="match status" value="1"/>
</dbReference>
<organism evidence="7 8">
    <name type="scientific">Fusarium piperis</name>
    <dbReference type="NCBI Taxonomy" id="1435070"/>
    <lineage>
        <taxon>Eukaryota</taxon>
        <taxon>Fungi</taxon>
        <taxon>Dikarya</taxon>
        <taxon>Ascomycota</taxon>
        <taxon>Pezizomycotina</taxon>
        <taxon>Sordariomycetes</taxon>
        <taxon>Hypocreomycetidae</taxon>
        <taxon>Hypocreales</taxon>
        <taxon>Nectriaceae</taxon>
        <taxon>Fusarium</taxon>
        <taxon>Fusarium solani species complex</taxon>
    </lineage>
</organism>
<evidence type="ECO:0000313" key="8">
    <source>
        <dbReference type="Proteomes" id="UP001140502"/>
    </source>
</evidence>
<evidence type="ECO:0000256" key="5">
    <source>
        <dbReference type="ARBA" id="ARBA00023002"/>
    </source>
</evidence>
<evidence type="ECO:0000256" key="1">
    <source>
        <dbReference type="ARBA" id="ARBA00001917"/>
    </source>
</evidence>
<dbReference type="InterPro" id="IPR001155">
    <property type="entry name" value="OxRdtase_FMN_N"/>
</dbReference>
<dbReference type="InterPro" id="IPR044152">
    <property type="entry name" value="YqjM-like"/>
</dbReference>
<dbReference type="AlphaFoldDB" id="A0A9W8WDB9"/>
<name>A0A9W8WDB9_9HYPO</name>
<feature type="domain" description="NADH:flavin oxidoreductase/NADH oxidase N-terminal" evidence="6">
    <location>
        <begin position="45"/>
        <end position="231"/>
    </location>
</feature>
<dbReference type="GO" id="GO:0010181">
    <property type="term" value="F:FMN binding"/>
    <property type="evidence" value="ECO:0007669"/>
    <property type="project" value="InterPro"/>
</dbReference>
<evidence type="ECO:0000313" key="7">
    <source>
        <dbReference type="EMBL" id="KAJ4320698.1"/>
    </source>
</evidence>
<keyword evidence="2" id="KW-0285">Flavoprotein</keyword>
<evidence type="ECO:0000259" key="6">
    <source>
        <dbReference type="Pfam" id="PF00724"/>
    </source>
</evidence>
<dbReference type="Gene3D" id="3.20.20.70">
    <property type="entry name" value="Aldolase class I"/>
    <property type="match status" value="1"/>
</dbReference>
<keyword evidence="8" id="KW-1185">Reference proteome</keyword>
<evidence type="ECO:0000256" key="4">
    <source>
        <dbReference type="ARBA" id="ARBA00022857"/>
    </source>
</evidence>
<evidence type="ECO:0000256" key="3">
    <source>
        <dbReference type="ARBA" id="ARBA00022643"/>
    </source>
</evidence>
<accession>A0A9W8WDB9</accession>
<proteinExistence type="predicted"/>